<dbReference type="PROSITE" id="PS50932">
    <property type="entry name" value="HTH_LACI_2"/>
    <property type="match status" value="1"/>
</dbReference>
<dbReference type="EMBL" id="PUEJ01000002">
    <property type="protein sequence ID" value="PRH88767.1"/>
    <property type="molecule type" value="Genomic_DNA"/>
</dbReference>
<dbReference type="PANTHER" id="PTHR30146:SF33">
    <property type="entry name" value="TRANSCRIPTIONAL REGULATOR"/>
    <property type="match status" value="1"/>
</dbReference>
<evidence type="ECO:0000256" key="2">
    <source>
        <dbReference type="ARBA" id="ARBA00023125"/>
    </source>
</evidence>
<feature type="domain" description="HTH lacI-type" evidence="5">
    <location>
        <begin position="28"/>
        <end position="82"/>
    </location>
</feature>
<reference evidence="6 7" key="1">
    <citation type="submission" date="2018-02" db="EMBL/GenBank/DDBJ databases">
        <title>Whole genome sequencing of endophytic bacterium.</title>
        <authorList>
            <person name="Eedara R."/>
            <person name="Podile A.R."/>
        </authorList>
    </citation>
    <scope>NUCLEOTIDE SEQUENCE [LARGE SCALE GENOMIC DNA]</scope>
    <source>
        <strain evidence="6 7">RP1T</strain>
    </source>
</reference>
<dbReference type="AlphaFoldDB" id="A0A2S9QHD1"/>
<evidence type="ECO:0000259" key="5">
    <source>
        <dbReference type="PROSITE" id="PS50932"/>
    </source>
</evidence>
<dbReference type="CDD" id="cd01575">
    <property type="entry name" value="PBP1_GntR"/>
    <property type="match status" value="1"/>
</dbReference>
<comment type="caution">
    <text evidence="6">The sequence shown here is derived from an EMBL/GenBank/DDBJ whole genome shotgun (WGS) entry which is preliminary data.</text>
</comment>
<dbReference type="Pfam" id="PF13377">
    <property type="entry name" value="Peripla_BP_3"/>
    <property type="match status" value="1"/>
</dbReference>
<keyword evidence="2" id="KW-0238">DNA-binding</keyword>
<dbReference type="SUPFAM" id="SSF53822">
    <property type="entry name" value="Periplasmic binding protein-like I"/>
    <property type="match status" value="1"/>
</dbReference>
<protein>
    <submittedName>
        <fullName evidence="6">LacI family transcriptional regulator</fullName>
    </submittedName>
</protein>
<feature type="region of interest" description="Disordered" evidence="4">
    <location>
        <begin position="1"/>
        <end position="29"/>
    </location>
</feature>
<dbReference type="OrthoDB" id="7170131at2"/>
<dbReference type="SUPFAM" id="SSF47413">
    <property type="entry name" value="lambda repressor-like DNA-binding domains"/>
    <property type="match status" value="1"/>
</dbReference>
<dbReference type="PANTHER" id="PTHR30146">
    <property type="entry name" value="LACI-RELATED TRANSCRIPTIONAL REPRESSOR"/>
    <property type="match status" value="1"/>
</dbReference>
<keyword evidence="3" id="KW-0804">Transcription</keyword>
<name>A0A2S9QHD1_9HYPH</name>
<sequence>MRDDAQSRMERKKRMAAPKSQPKTDRRLRMDDVAERAGVSQMTVSRALRTPELVAVATRARIEAAMAELDYVPDLLAGSLAARRSGLIAAVVSTFENAIFSQTIAGLTRCVEAAGFSILLGSSDYSATDEERLLRAILGRRPDGVVLTGTLHTPRARRLLSMAGVPVVETWELPAEPVDMAVGFDNPAAGRAMTMALHGYGYRRIGFIGPGDEKDQRGLQRREGYRTALAALGMAPREVAVAAVVAGMESGPALLDELLARFPDTDAVFCSLDAIAAGVLLAAQRRGIATPQELAVAGFGDFAIAQPSGLDLTTVRIAGRDIGTRAGELVLARIRNETVPVRIVDIGFEVVRRSSA</sequence>
<proteinExistence type="predicted"/>
<dbReference type="InterPro" id="IPR046335">
    <property type="entry name" value="LacI/GalR-like_sensor"/>
</dbReference>
<gene>
    <name evidence="6" type="ORF">C5L14_05985</name>
</gene>
<dbReference type="Pfam" id="PF00356">
    <property type="entry name" value="LacI"/>
    <property type="match status" value="1"/>
</dbReference>
<dbReference type="InterPro" id="IPR028082">
    <property type="entry name" value="Peripla_BP_I"/>
</dbReference>
<dbReference type="Gene3D" id="3.40.50.2300">
    <property type="match status" value="2"/>
</dbReference>
<evidence type="ECO:0000313" key="6">
    <source>
        <dbReference type="EMBL" id="PRH88767.1"/>
    </source>
</evidence>
<dbReference type="GO" id="GO:0003700">
    <property type="term" value="F:DNA-binding transcription factor activity"/>
    <property type="evidence" value="ECO:0007669"/>
    <property type="project" value="TreeGrafter"/>
</dbReference>
<organism evidence="6 7">
    <name type="scientific">Labrys okinawensis</name>
    <dbReference type="NCBI Taxonomy" id="346911"/>
    <lineage>
        <taxon>Bacteria</taxon>
        <taxon>Pseudomonadati</taxon>
        <taxon>Pseudomonadota</taxon>
        <taxon>Alphaproteobacteria</taxon>
        <taxon>Hyphomicrobiales</taxon>
        <taxon>Xanthobacteraceae</taxon>
        <taxon>Labrys</taxon>
    </lineage>
</organism>
<dbReference type="Gene3D" id="1.10.260.40">
    <property type="entry name" value="lambda repressor-like DNA-binding domains"/>
    <property type="match status" value="1"/>
</dbReference>
<accession>A0A2S9QHD1</accession>
<dbReference type="InterPro" id="IPR000843">
    <property type="entry name" value="HTH_LacI"/>
</dbReference>
<dbReference type="GO" id="GO:0000976">
    <property type="term" value="F:transcription cis-regulatory region binding"/>
    <property type="evidence" value="ECO:0007669"/>
    <property type="project" value="TreeGrafter"/>
</dbReference>
<dbReference type="InterPro" id="IPR010982">
    <property type="entry name" value="Lambda_DNA-bd_dom_sf"/>
</dbReference>
<evidence type="ECO:0000256" key="3">
    <source>
        <dbReference type="ARBA" id="ARBA00023163"/>
    </source>
</evidence>
<dbReference type="CDD" id="cd01392">
    <property type="entry name" value="HTH_LacI"/>
    <property type="match status" value="1"/>
</dbReference>
<keyword evidence="7" id="KW-1185">Reference proteome</keyword>
<dbReference type="PROSITE" id="PS00356">
    <property type="entry name" value="HTH_LACI_1"/>
    <property type="match status" value="1"/>
</dbReference>
<evidence type="ECO:0000256" key="4">
    <source>
        <dbReference type="SAM" id="MobiDB-lite"/>
    </source>
</evidence>
<evidence type="ECO:0000313" key="7">
    <source>
        <dbReference type="Proteomes" id="UP000237682"/>
    </source>
</evidence>
<evidence type="ECO:0000256" key="1">
    <source>
        <dbReference type="ARBA" id="ARBA00023015"/>
    </source>
</evidence>
<keyword evidence="1" id="KW-0805">Transcription regulation</keyword>
<dbReference type="SMART" id="SM00354">
    <property type="entry name" value="HTH_LACI"/>
    <property type="match status" value="1"/>
</dbReference>
<dbReference type="Proteomes" id="UP000237682">
    <property type="component" value="Unassembled WGS sequence"/>
</dbReference>